<accession>A0ABU7JMV8</accession>
<dbReference type="EMBL" id="JAUZMZ010000015">
    <property type="protein sequence ID" value="MEE2031384.1"/>
    <property type="molecule type" value="Genomic_DNA"/>
</dbReference>
<keyword evidence="6" id="KW-0418">Kinase</keyword>
<dbReference type="PANTHER" id="PTHR43071">
    <property type="entry name" value="2-AMINO-4-HYDROXY-6-HYDROXYMETHYLDIHYDROPTERIDINE PYROPHOSPHOKINASE"/>
    <property type="match status" value="1"/>
</dbReference>
<evidence type="ECO:0000259" key="9">
    <source>
        <dbReference type="PROSITE" id="PS00794"/>
    </source>
</evidence>
<evidence type="ECO:0000256" key="3">
    <source>
        <dbReference type="ARBA" id="ARBA00013253"/>
    </source>
</evidence>
<protein>
    <recommendedName>
        <fullName evidence="3">2-amino-4-hydroxy-6-hydroxymethyldihydropteridine diphosphokinase</fullName>
        <ecNumber evidence="3">2.7.6.3</ecNumber>
    </recommendedName>
</protein>
<keyword evidence="7" id="KW-0067">ATP-binding</keyword>
<keyword evidence="4 10" id="KW-0808">Transferase</keyword>
<dbReference type="Pfam" id="PF01288">
    <property type="entry name" value="HPPK"/>
    <property type="match status" value="1"/>
</dbReference>
<keyword evidence="11" id="KW-1185">Reference proteome</keyword>
<evidence type="ECO:0000256" key="7">
    <source>
        <dbReference type="ARBA" id="ARBA00022840"/>
    </source>
</evidence>
<keyword evidence="5" id="KW-0547">Nucleotide-binding</keyword>
<feature type="domain" description="7,8-dihydro-6-hydroxymethylpterin-pyrophosphokinase" evidence="9">
    <location>
        <begin position="85"/>
        <end position="96"/>
    </location>
</feature>
<sequence>MSRAVLSIGSNIGDRFAHLQSVVDTLGPRVVAVSAVYSTAPWGGVEQQDFLNAVVVAEDSTRSAHDWLLLGRELEAAADRVRVQRWGPRSLDVDILTCCDAAGEVRSDDPELTLPHPRAHQRAFVLVPWLDVEGDGELTVGGVRRRLADLLAELDPAERGGVRRCDLSLSAPTLSAPTPPDASGRRREC</sequence>
<comment type="caution">
    <text evidence="10">The sequence shown here is derived from an EMBL/GenBank/DDBJ whole genome shotgun (WGS) entry which is preliminary data.</text>
</comment>
<proteinExistence type="predicted"/>
<reference evidence="10 11" key="1">
    <citation type="submission" date="2023-08" db="EMBL/GenBank/DDBJ databases">
        <authorList>
            <person name="Girao M."/>
            <person name="Carvalho M.F."/>
        </authorList>
    </citation>
    <scope>NUCLEOTIDE SEQUENCE [LARGE SCALE GENOMIC DNA]</scope>
    <source>
        <strain evidence="10 11">CC-R104</strain>
    </source>
</reference>
<dbReference type="SUPFAM" id="SSF55083">
    <property type="entry name" value="6-hydroxymethyl-7,8-dihydropterin pyrophosphokinase, HPPK"/>
    <property type="match status" value="1"/>
</dbReference>
<gene>
    <name evidence="10" type="primary">folK</name>
    <name evidence="10" type="ORF">Q8814_04535</name>
</gene>
<name>A0ABU7JMV8_9NOCA</name>
<dbReference type="NCBIfam" id="TIGR01498">
    <property type="entry name" value="folK"/>
    <property type="match status" value="1"/>
</dbReference>
<organism evidence="10 11">
    <name type="scientific">Rhodococcus chondri</name>
    <dbReference type="NCBI Taxonomy" id="3065941"/>
    <lineage>
        <taxon>Bacteria</taxon>
        <taxon>Bacillati</taxon>
        <taxon>Actinomycetota</taxon>
        <taxon>Actinomycetes</taxon>
        <taxon>Mycobacteriales</taxon>
        <taxon>Nocardiaceae</taxon>
        <taxon>Rhodococcus</taxon>
    </lineage>
</organism>
<evidence type="ECO:0000256" key="2">
    <source>
        <dbReference type="ARBA" id="ARBA00005051"/>
    </source>
</evidence>
<evidence type="ECO:0000313" key="11">
    <source>
        <dbReference type="Proteomes" id="UP001331936"/>
    </source>
</evidence>
<dbReference type="Proteomes" id="UP001331936">
    <property type="component" value="Unassembled WGS sequence"/>
</dbReference>
<evidence type="ECO:0000256" key="4">
    <source>
        <dbReference type="ARBA" id="ARBA00022679"/>
    </source>
</evidence>
<dbReference type="GO" id="GO:0003848">
    <property type="term" value="F:2-amino-4-hydroxy-6-hydroxymethyldihydropteridine diphosphokinase activity"/>
    <property type="evidence" value="ECO:0007669"/>
    <property type="project" value="UniProtKB-EC"/>
</dbReference>
<evidence type="ECO:0000256" key="8">
    <source>
        <dbReference type="ARBA" id="ARBA00022909"/>
    </source>
</evidence>
<dbReference type="EC" id="2.7.6.3" evidence="3"/>
<evidence type="ECO:0000256" key="5">
    <source>
        <dbReference type="ARBA" id="ARBA00022741"/>
    </source>
</evidence>
<dbReference type="RefSeq" id="WP_330150823.1">
    <property type="nucleotide sequence ID" value="NZ_JAUZMZ010000015.1"/>
</dbReference>
<dbReference type="CDD" id="cd00483">
    <property type="entry name" value="HPPK"/>
    <property type="match status" value="1"/>
</dbReference>
<dbReference type="Gene3D" id="3.30.70.560">
    <property type="entry name" value="7,8-Dihydro-6-hydroxymethylpterin-pyrophosphokinase HPPK"/>
    <property type="match status" value="1"/>
</dbReference>
<comment type="pathway">
    <text evidence="2">Cofactor biosynthesis; tetrahydrofolate biosynthesis; 2-amino-4-hydroxy-6-hydroxymethyl-7,8-dihydropteridine diphosphate from 7,8-dihydroneopterin triphosphate: step 4/4.</text>
</comment>
<dbReference type="InterPro" id="IPR035907">
    <property type="entry name" value="Hppk_sf"/>
</dbReference>
<dbReference type="InterPro" id="IPR000550">
    <property type="entry name" value="Hppk"/>
</dbReference>
<evidence type="ECO:0000313" key="10">
    <source>
        <dbReference type="EMBL" id="MEE2031384.1"/>
    </source>
</evidence>
<dbReference type="PROSITE" id="PS00794">
    <property type="entry name" value="HPPK"/>
    <property type="match status" value="1"/>
</dbReference>
<comment type="catalytic activity">
    <reaction evidence="1">
        <text>6-hydroxymethyl-7,8-dihydropterin + ATP = (7,8-dihydropterin-6-yl)methyl diphosphate + AMP + H(+)</text>
        <dbReference type="Rhea" id="RHEA:11412"/>
        <dbReference type="ChEBI" id="CHEBI:15378"/>
        <dbReference type="ChEBI" id="CHEBI:30616"/>
        <dbReference type="ChEBI" id="CHEBI:44841"/>
        <dbReference type="ChEBI" id="CHEBI:72950"/>
        <dbReference type="ChEBI" id="CHEBI:456215"/>
        <dbReference type="EC" id="2.7.6.3"/>
    </reaction>
</comment>
<dbReference type="PANTHER" id="PTHR43071:SF1">
    <property type="entry name" value="2-AMINO-4-HYDROXY-6-HYDROXYMETHYLDIHYDROPTERIDINE PYROPHOSPHOKINASE"/>
    <property type="match status" value="1"/>
</dbReference>
<evidence type="ECO:0000256" key="1">
    <source>
        <dbReference type="ARBA" id="ARBA00000198"/>
    </source>
</evidence>
<evidence type="ECO:0000256" key="6">
    <source>
        <dbReference type="ARBA" id="ARBA00022777"/>
    </source>
</evidence>
<keyword evidence="8" id="KW-0289">Folate biosynthesis</keyword>